<evidence type="ECO:0000256" key="7">
    <source>
        <dbReference type="SAM" id="Phobius"/>
    </source>
</evidence>
<comment type="caution">
    <text evidence="8">The sequence shown here is derived from an EMBL/GenBank/DDBJ whole genome shotgun (WGS) entry which is preliminary data.</text>
</comment>
<dbReference type="Proteomes" id="UP000242188">
    <property type="component" value="Unassembled WGS sequence"/>
</dbReference>
<dbReference type="STRING" id="6573.A0A210Q9I0"/>
<evidence type="ECO:0000256" key="1">
    <source>
        <dbReference type="ARBA" id="ARBA00004606"/>
    </source>
</evidence>
<protein>
    <submittedName>
        <fullName evidence="8">Glycoprotein-N-acetylgalactosamine 3-beta-galactosyltransferase 1</fullName>
    </submittedName>
</protein>
<keyword evidence="3 7" id="KW-0812">Transmembrane</keyword>
<reference evidence="8 9" key="1">
    <citation type="journal article" date="2017" name="Nat. Ecol. Evol.">
        <title>Scallop genome provides insights into evolution of bilaterian karyotype and development.</title>
        <authorList>
            <person name="Wang S."/>
            <person name="Zhang J."/>
            <person name="Jiao W."/>
            <person name="Li J."/>
            <person name="Xun X."/>
            <person name="Sun Y."/>
            <person name="Guo X."/>
            <person name="Huan P."/>
            <person name="Dong B."/>
            <person name="Zhang L."/>
            <person name="Hu X."/>
            <person name="Sun X."/>
            <person name="Wang J."/>
            <person name="Zhao C."/>
            <person name="Wang Y."/>
            <person name="Wang D."/>
            <person name="Huang X."/>
            <person name="Wang R."/>
            <person name="Lv J."/>
            <person name="Li Y."/>
            <person name="Zhang Z."/>
            <person name="Liu B."/>
            <person name="Lu W."/>
            <person name="Hui Y."/>
            <person name="Liang J."/>
            <person name="Zhou Z."/>
            <person name="Hou R."/>
            <person name="Li X."/>
            <person name="Liu Y."/>
            <person name="Li H."/>
            <person name="Ning X."/>
            <person name="Lin Y."/>
            <person name="Zhao L."/>
            <person name="Xing Q."/>
            <person name="Dou J."/>
            <person name="Li Y."/>
            <person name="Mao J."/>
            <person name="Guo H."/>
            <person name="Dou H."/>
            <person name="Li T."/>
            <person name="Mu C."/>
            <person name="Jiang W."/>
            <person name="Fu Q."/>
            <person name="Fu X."/>
            <person name="Miao Y."/>
            <person name="Liu J."/>
            <person name="Yu Q."/>
            <person name="Li R."/>
            <person name="Liao H."/>
            <person name="Li X."/>
            <person name="Kong Y."/>
            <person name="Jiang Z."/>
            <person name="Chourrout D."/>
            <person name="Li R."/>
            <person name="Bao Z."/>
        </authorList>
    </citation>
    <scope>NUCLEOTIDE SEQUENCE [LARGE SCALE GENOMIC DNA]</scope>
    <source>
        <strain evidence="8 9">PY_sf001</strain>
    </source>
</reference>
<comment type="subcellular location">
    <subcellularLocation>
        <location evidence="1">Membrane</location>
        <topology evidence="1">Single-pass type II membrane protein</topology>
    </subcellularLocation>
</comment>
<feature type="transmembrane region" description="Helical" evidence="7">
    <location>
        <begin position="6"/>
        <end position="24"/>
    </location>
</feature>
<name>A0A210Q9I0_MIZYE</name>
<evidence type="ECO:0000313" key="9">
    <source>
        <dbReference type="Proteomes" id="UP000242188"/>
    </source>
</evidence>
<dbReference type="EMBL" id="NEDP02004513">
    <property type="protein sequence ID" value="OWF45402.1"/>
    <property type="molecule type" value="Genomic_DNA"/>
</dbReference>
<dbReference type="PANTHER" id="PTHR23033:SF49">
    <property type="entry name" value="PUTATIVE-RELATED"/>
    <property type="match status" value="1"/>
</dbReference>
<dbReference type="OrthoDB" id="6098668at2759"/>
<evidence type="ECO:0000256" key="6">
    <source>
        <dbReference type="ARBA" id="ARBA00023136"/>
    </source>
</evidence>
<evidence type="ECO:0000256" key="3">
    <source>
        <dbReference type="ARBA" id="ARBA00022692"/>
    </source>
</evidence>
<keyword evidence="8" id="KW-0808">Transferase</keyword>
<dbReference type="GO" id="GO:0016020">
    <property type="term" value="C:membrane"/>
    <property type="evidence" value="ECO:0007669"/>
    <property type="project" value="UniProtKB-SubCell"/>
</dbReference>
<dbReference type="PANTHER" id="PTHR23033">
    <property type="entry name" value="BETA1,3-GALACTOSYLTRANSFERASE"/>
    <property type="match status" value="1"/>
</dbReference>
<dbReference type="InterPro" id="IPR026050">
    <property type="entry name" value="C1GALT1/C1GALT1_chp1"/>
</dbReference>
<sequence>MVRSTITKQFMTGICLGIVVYYLFVPSLHDIRMRAHHDKAHVRSGKVENFEKEKELPKDLDDVELENMQFKDLNEDRGHHHDNTKIADSLKKQITVFCVILAKTVDLPKKSTAIHKTWAKRCTQVVFLAHGAIDSYNFPIVEVGSPEQFSFYRKKIQSVISLIMKEYIEQCDWFLIATDETYVIMENLRHFLSTKDPTSPVLYGRVNPFKGVEFKKIGLPWQFNIKNMGFVMSKEAVRRVSAIDYKQISCDGPVSGDAYEDLCMDVAGVIVGSTKDTDGREMFNCVPPEHLSLIYFHEHEEVGATGKVTVSDYAISFCMVNAPKQFGLEYHTYHLRAYGVDKLHV</sequence>
<accession>A0A210Q9I0</accession>
<evidence type="ECO:0000256" key="5">
    <source>
        <dbReference type="ARBA" id="ARBA00022989"/>
    </source>
</evidence>
<dbReference type="Gene3D" id="3.90.550.50">
    <property type="match status" value="1"/>
</dbReference>
<keyword evidence="4" id="KW-0735">Signal-anchor</keyword>
<comment type="similarity">
    <text evidence="2">Belongs to the glycosyltransferase 31 family. Beta3-Gal-T subfamily.</text>
</comment>
<keyword evidence="6 7" id="KW-0472">Membrane</keyword>
<keyword evidence="8" id="KW-0328">Glycosyltransferase</keyword>
<evidence type="ECO:0000256" key="2">
    <source>
        <dbReference type="ARBA" id="ARBA00006462"/>
    </source>
</evidence>
<dbReference type="GO" id="GO:0016263">
    <property type="term" value="F:glycoprotein-N-acetylgalactosamine 3-beta-galactosyltransferase activity"/>
    <property type="evidence" value="ECO:0007669"/>
    <property type="project" value="TreeGrafter"/>
</dbReference>
<keyword evidence="5 7" id="KW-1133">Transmembrane helix</keyword>
<organism evidence="8 9">
    <name type="scientific">Mizuhopecten yessoensis</name>
    <name type="common">Japanese scallop</name>
    <name type="synonym">Patinopecten yessoensis</name>
    <dbReference type="NCBI Taxonomy" id="6573"/>
    <lineage>
        <taxon>Eukaryota</taxon>
        <taxon>Metazoa</taxon>
        <taxon>Spiralia</taxon>
        <taxon>Lophotrochozoa</taxon>
        <taxon>Mollusca</taxon>
        <taxon>Bivalvia</taxon>
        <taxon>Autobranchia</taxon>
        <taxon>Pteriomorphia</taxon>
        <taxon>Pectinida</taxon>
        <taxon>Pectinoidea</taxon>
        <taxon>Pectinidae</taxon>
        <taxon>Mizuhopecten</taxon>
    </lineage>
</organism>
<gene>
    <name evidence="8" type="ORF">KP79_PYT19317</name>
</gene>
<dbReference type="AlphaFoldDB" id="A0A210Q9I0"/>
<proteinExistence type="inferred from homology"/>
<keyword evidence="9" id="KW-1185">Reference proteome</keyword>
<evidence type="ECO:0000313" key="8">
    <source>
        <dbReference type="EMBL" id="OWF45402.1"/>
    </source>
</evidence>
<evidence type="ECO:0000256" key="4">
    <source>
        <dbReference type="ARBA" id="ARBA00022968"/>
    </source>
</evidence>